<evidence type="ECO:0000256" key="1">
    <source>
        <dbReference type="SAM" id="MobiDB-lite"/>
    </source>
</evidence>
<evidence type="ECO:0000313" key="2">
    <source>
        <dbReference type="EMBL" id="MCT8974951.1"/>
    </source>
</evidence>
<keyword evidence="3" id="KW-1185">Reference proteome</keyword>
<reference evidence="2 3" key="1">
    <citation type="submission" date="2022-04" db="EMBL/GenBank/DDBJ databases">
        <authorList>
            <person name="Ye Y.-Q."/>
            <person name="Du Z.-J."/>
        </authorList>
    </citation>
    <scope>NUCLEOTIDE SEQUENCE [LARGE SCALE GENOMIC DNA]</scope>
    <source>
        <strain evidence="2 3">A6E488</strain>
    </source>
</reference>
<organism evidence="2 3">
    <name type="scientific">Microbaculum marinisediminis</name>
    <dbReference type="NCBI Taxonomy" id="2931392"/>
    <lineage>
        <taxon>Bacteria</taxon>
        <taxon>Pseudomonadati</taxon>
        <taxon>Pseudomonadota</taxon>
        <taxon>Alphaproteobacteria</taxon>
        <taxon>Hyphomicrobiales</taxon>
        <taxon>Tepidamorphaceae</taxon>
        <taxon>Microbaculum</taxon>
    </lineage>
</organism>
<sequence length="125" mass="13583">SPESGERSSAALKAHEMVAALGMTWDDVLSGRADPAPVEPRKGQKAKPAWMSSGKRLKEAPEGWGEVVDYLHANLGRLAGWEVVCVRNIARWRGIPKQGAIDHLTAVYRRLVSEDATEPGREVAA</sequence>
<protein>
    <submittedName>
        <fullName evidence="2">Uncharacterized protein</fullName>
    </submittedName>
</protein>
<dbReference type="Proteomes" id="UP001320898">
    <property type="component" value="Unassembled WGS sequence"/>
</dbReference>
<feature type="non-terminal residue" evidence="2">
    <location>
        <position position="1"/>
    </location>
</feature>
<dbReference type="RefSeq" id="WP_261618533.1">
    <property type="nucleotide sequence ID" value="NZ_JALIDZ010000034.1"/>
</dbReference>
<feature type="region of interest" description="Disordered" evidence="1">
    <location>
        <begin position="30"/>
        <end position="56"/>
    </location>
</feature>
<dbReference type="AlphaFoldDB" id="A0AAW5R3V8"/>
<comment type="caution">
    <text evidence="2">The sequence shown here is derived from an EMBL/GenBank/DDBJ whole genome shotgun (WGS) entry which is preliminary data.</text>
</comment>
<evidence type="ECO:0000313" key="3">
    <source>
        <dbReference type="Proteomes" id="UP001320898"/>
    </source>
</evidence>
<proteinExistence type="predicted"/>
<gene>
    <name evidence="2" type="ORF">MUB46_24110</name>
</gene>
<dbReference type="EMBL" id="JALIDZ010000034">
    <property type="protein sequence ID" value="MCT8974951.1"/>
    <property type="molecule type" value="Genomic_DNA"/>
</dbReference>
<name>A0AAW5R3V8_9HYPH</name>
<accession>A0AAW5R3V8</accession>